<keyword evidence="6" id="KW-0813">Transport</keyword>
<dbReference type="GO" id="GO:0043709">
    <property type="term" value="P:cell adhesion involved in single-species biofilm formation"/>
    <property type="evidence" value="ECO:0007669"/>
    <property type="project" value="TreeGrafter"/>
</dbReference>
<evidence type="ECO:0000313" key="6">
    <source>
        <dbReference type="EMBL" id="KLP90905.1"/>
    </source>
</evidence>
<comment type="caution">
    <text evidence="6">The sequence shown here is derived from an EMBL/GenBank/DDBJ whole genome shotgun (WGS) entry which is preliminary data.</text>
</comment>
<dbReference type="KEGG" id="ecls:LI67_006715"/>
<dbReference type="InterPro" id="IPR008966">
    <property type="entry name" value="Adhesion_dom_sf"/>
</dbReference>
<gene>
    <name evidence="6" type="ORF">ABF77_20660</name>
</gene>
<evidence type="ECO:0000256" key="4">
    <source>
        <dbReference type="SAM" id="SignalP"/>
    </source>
</evidence>
<evidence type="ECO:0000256" key="3">
    <source>
        <dbReference type="ARBA" id="ARBA00023263"/>
    </source>
</evidence>
<dbReference type="InterPro" id="IPR036937">
    <property type="entry name" value="Adhesion_dom_fimbrial_sf"/>
</dbReference>
<keyword evidence="6" id="KW-0762">Sugar transport</keyword>
<evidence type="ECO:0000256" key="1">
    <source>
        <dbReference type="ARBA" id="ARBA00004561"/>
    </source>
</evidence>
<name>A0A837L8U5_9ENTR</name>
<dbReference type="PANTHER" id="PTHR33420:SF14">
    <property type="entry name" value="TYPE 1 FIMBRIN D-MANNOSE SPECIFIC ADHESIN"/>
    <property type="match status" value="1"/>
</dbReference>
<dbReference type="Proteomes" id="UP000036013">
    <property type="component" value="Unassembled WGS sequence"/>
</dbReference>
<comment type="subcellular location">
    <subcellularLocation>
        <location evidence="1">Fimbrium</location>
    </subcellularLocation>
</comment>
<comment type="similarity">
    <text evidence="2">Belongs to the fimbrial protein family.</text>
</comment>
<keyword evidence="3" id="KW-0281">Fimbrium</keyword>
<dbReference type="PANTHER" id="PTHR33420">
    <property type="entry name" value="FIMBRIAL SUBUNIT ELFA-RELATED"/>
    <property type="match status" value="1"/>
</dbReference>
<dbReference type="SUPFAM" id="SSF49401">
    <property type="entry name" value="Bacterial adhesins"/>
    <property type="match status" value="1"/>
</dbReference>
<accession>A0A837L8U5</accession>
<dbReference type="Pfam" id="PF00419">
    <property type="entry name" value="Fimbrial"/>
    <property type="match status" value="1"/>
</dbReference>
<keyword evidence="4" id="KW-0732">Signal</keyword>
<dbReference type="InterPro" id="IPR000259">
    <property type="entry name" value="Adhesion_dom_fimbrial"/>
</dbReference>
<reference evidence="6 7" key="1">
    <citation type="submission" date="2015-06" db="EMBL/GenBank/DDBJ databases">
        <authorList>
            <person name="Adams M."/>
            <person name="Sutton G."/>
            <person name="Nelson K."/>
            <person name="Bonomo R."/>
            <person name="McCorrison J."/>
            <person name="Sanka R."/>
            <person name="Brinkac L."/>
            <person name="Nierman W."/>
        </authorList>
    </citation>
    <scope>NUCLEOTIDE SEQUENCE [LARGE SCALE GENOMIC DNA]</scope>
    <source>
        <strain evidence="6 7">GN02692</strain>
    </source>
</reference>
<proteinExistence type="inferred from homology"/>
<dbReference type="EMBL" id="LEDI01000110">
    <property type="protein sequence ID" value="KLP90905.1"/>
    <property type="molecule type" value="Genomic_DNA"/>
</dbReference>
<feature type="signal peptide" evidence="4">
    <location>
        <begin position="1"/>
        <end position="27"/>
    </location>
</feature>
<dbReference type="OrthoDB" id="8970968at2"/>
<evidence type="ECO:0000313" key="7">
    <source>
        <dbReference type="Proteomes" id="UP000036013"/>
    </source>
</evidence>
<feature type="domain" description="Fimbrial-type adhesion" evidence="5">
    <location>
        <begin position="193"/>
        <end position="330"/>
    </location>
</feature>
<sequence length="331" mass="35479">MKEHIMSTVFKIATAAVGCAVSLNAFALCSANDVAVNFDHNIVVQRDAPVGTVLATIITSNPIKCDPEGQQIGYDGSWFIQLSGANTDYGASPLANVRATEVPGIGIRWKNFSSTTQSSEFVTRMDLNNPNWRRGILQDGVSTFTDTFELIKTSTTPETGSIPALALNMEYSTPRSNNIMRLPLFKYIFSPMNISTASCQIEDKNLNINMGIALLPKFNGVGSTQNQVTFSIPLICSAQTAVNVTLDNVSPLADPVNGVLGLNSSSTATGFGIQLKYNDSPVQFGKLIKYGTTTSAGEIVNIPFKAAYYMTSANARSGSVSATASFTMTYR</sequence>
<dbReference type="AlphaFoldDB" id="A0A837L8U5"/>
<protein>
    <submittedName>
        <fullName evidence="6">Sugar transporter</fullName>
    </submittedName>
</protein>
<dbReference type="GO" id="GO:0009289">
    <property type="term" value="C:pilus"/>
    <property type="evidence" value="ECO:0007669"/>
    <property type="project" value="UniProtKB-SubCell"/>
</dbReference>
<organism evidence="6 7">
    <name type="scientific">Enterobacter roggenkampii</name>
    <dbReference type="NCBI Taxonomy" id="1812935"/>
    <lineage>
        <taxon>Bacteria</taxon>
        <taxon>Pseudomonadati</taxon>
        <taxon>Pseudomonadota</taxon>
        <taxon>Gammaproteobacteria</taxon>
        <taxon>Enterobacterales</taxon>
        <taxon>Enterobacteriaceae</taxon>
        <taxon>Enterobacter</taxon>
        <taxon>Enterobacter cloacae complex</taxon>
    </lineage>
</organism>
<dbReference type="Gene3D" id="2.60.40.3310">
    <property type="match status" value="1"/>
</dbReference>
<dbReference type="InterPro" id="IPR050263">
    <property type="entry name" value="Bact_Fimbrial_Adh_Pro"/>
</dbReference>
<evidence type="ECO:0000256" key="2">
    <source>
        <dbReference type="ARBA" id="ARBA00006671"/>
    </source>
</evidence>
<dbReference type="Gene3D" id="2.60.40.1090">
    <property type="entry name" value="Fimbrial-type adhesion domain"/>
    <property type="match status" value="1"/>
</dbReference>
<feature type="chain" id="PRO_5044442219" evidence="4">
    <location>
        <begin position="28"/>
        <end position="331"/>
    </location>
</feature>
<evidence type="ECO:0000259" key="5">
    <source>
        <dbReference type="Pfam" id="PF00419"/>
    </source>
</evidence>